<accession>A0AAD7WXD7</accession>
<name>A0AAD7WXD7_9TELE</name>
<evidence type="ECO:0008006" key="3">
    <source>
        <dbReference type="Google" id="ProtNLM"/>
    </source>
</evidence>
<dbReference type="AlphaFoldDB" id="A0AAD7WXD7"/>
<proteinExistence type="predicted"/>
<evidence type="ECO:0000313" key="2">
    <source>
        <dbReference type="Proteomes" id="UP001221898"/>
    </source>
</evidence>
<dbReference type="PANTHER" id="PTHR19446">
    <property type="entry name" value="REVERSE TRANSCRIPTASES"/>
    <property type="match status" value="1"/>
</dbReference>
<evidence type="ECO:0000313" key="1">
    <source>
        <dbReference type="EMBL" id="KAJ8412722.1"/>
    </source>
</evidence>
<comment type="caution">
    <text evidence="1">The sequence shown here is derived from an EMBL/GenBank/DDBJ whole genome shotgun (WGS) entry which is preliminary data.</text>
</comment>
<dbReference type="EMBL" id="JAINUG010000018">
    <property type="protein sequence ID" value="KAJ8412722.1"/>
    <property type="molecule type" value="Genomic_DNA"/>
</dbReference>
<reference evidence="1" key="1">
    <citation type="journal article" date="2023" name="Science">
        <title>Genome structures resolve the early diversification of teleost fishes.</title>
        <authorList>
            <person name="Parey E."/>
            <person name="Louis A."/>
            <person name="Montfort J."/>
            <person name="Bouchez O."/>
            <person name="Roques C."/>
            <person name="Iampietro C."/>
            <person name="Lluch J."/>
            <person name="Castinel A."/>
            <person name="Donnadieu C."/>
            <person name="Desvignes T."/>
            <person name="Floi Bucao C."/>
            <person name="Jouanno E."/>
            <person name="Wen M."/>
            <person name="Mejri S."/>
            <person name="Dirks R."/>
            <person name="Jansen H."/>
            <person name="Henkel C."/>
            <person name="Chen W.J."/>
            <person name="Zahm M."/>
            <person name="Cabau C."/>
            <person name="Klopp C."/>
            <person name="Thompson A.W."/>
            <person name="Robinson-Rechavi M."/>
            <person name="Braasch I."/>
            <person name="Lecointre G."/>
            <person name="Bobe J."/>
            <person name="Postlethwait J.H."/>
            <person name="Berthelot C."/>
            <person name="Roest Crollius H."/>
            <person name="Guiguen Y."/>
        </authorList>
    </citation>
    <scope>NUCLEOTIDE SEQUENCE</scope>
    <source>
        <strain evidence="1">NC1722</strain>
    </source>
</reference>
<keyword evidence="2" id="KW-1185">Reference proteome</keyword>
<organism evidence="1 2">
    <name type="scientific">Aldrovandia affinis</name>
    <dbReference type="NCBI Taxonomy" id="143900"/>
    <lineage>
        <taxon>Eukaryota</taxon>
        <taxon>Metazoa</taxon>
        <taxon>Chordata</taxon>
        <taxon>Craniata</taxon>
        <taxon>Vertebrata</taxon>
        <taxon>Euteleostomi</taxon>
        <taxon>Actinopterygii</taxon>
        <taxon>Neopterygii</taxon>
        <taxon>Teleostei</taxon>
        <taxon>Notacanthiformes</taxon>
        <taxon>Halosauridae</taxon>
        <taxon>Aldrovandia</taxon>
    </lineage>
</organism>
<protein>
    <recommendedName>
        <fullName evidence="3">Reverse transcriptase domain-containing protein</fullName>
    </recommendedName>
</protein>
<dbReference type="Proteomes" id="UP001221898">
    <property type="component" value="Unassembled WGS sequence"/>
</dbReference>
<sequence>MGGLVSQDPTCGVPGCSCSWNLILLRDVLDWVEERKLPLALVSIDQEKVFDRVQHGFLFTILGRMGFGSRFISWVCTVYAGAYSCVRVNGFLSLLLGWCARTRASTVFGSWGRRARSRRSSNTRTTQCCLCRLSGRWVASGP</sequence>
<gene>
    <name evidence="1" type="ORF">AAFF_G00116730</name>
</gene>